<evidence type="ECO:0000256" key="2">
    <source>
        <dbReference type="ARBA" id="ARBA00022692"/>
    </source>
</evidence>
<evidence type="ECO:0000313" key="9">
    <source>
        <dbReference type="Proteomes" id="UP001519311"/>
    </source>
</evidence>
<dbReference type="Pfam" id="PF01061">
    <property type="entry name" value="ABC2_membrane"/>
    <property type="match status" value="1"/>
</dbReference>
<dbReference type="InterPro" id="IPR000412">
    <property type="entry name" value="ABC_2_transport"/>
</dbReference>
<evidence type="ECO:0000259" key="7">
    <source>
        <dbReference type="PROSITE" id="PS51012"/>
    </source>
</evidence>
<feature type="transmembrane region" description="Helical" evidence="6">
    <location>
        <begin position="37"/>
        <end position="61"/>
    </location>
</feature>
<evidence type="ECO:0000313" key="8">
    <source>
        <dbReference type="EMBL" id="MBP2362251.1"/>
    </source>
</evidence>
<evidence type="ECO:0000256" key="1">
    <source>
        <dbReference type="ARBA" id="ARBA00004141"/>
    </source>
</evidence>
<keyword evidence="9" id="KW-1185">Reference proteome</keyword>
<evidence type="ECO:0000256" key="6">
    <source>
        <dbReference type="RuleBase" id="RU361157"/>
    </source>
</evidence>
<feature type="transmembrane region" description="Helical" evidence="6">
    <location>
        <begin position="151"/>
        <end position="177"/>
    </location>
</feature>
<keyword evidence="6" id="KW-0813">Transport</keyword>
<gene>
    <name evidence="8" type="ORF">JOF59_004651</name>
</gene>
<dbReference type="PROSITE" id="PS51012">
    <property type="entry name" value="ABC_TM2"/>
    <property type="match status" value="1"/>
</dbReference>
<dbReference type="PIRSF" id="PIRSF006648">
    <property type="entry name" value="DrrB"/>
    <property type="match status" value="1"/>
</dbReference>
<dbReference type="InterPro" id="IPR013525">
    <property type="entry name" value="ABC2_TM"/>
</dbReference>
<name>A0ABS4VEA8_9ACTN</name>
<protein>
    <recommendedName>
        <fullName evidence="6">Transport permease protein</fullName>
    </recommendedName>
</protein>
<keyword evidence="2 6" id="KW-0812">Transmembrane</keyword>
<evidence type="ECO:0000256" key="3">
    <source>
        <dbReference type="ARBA" id="ARBA00022989"/>
    </source>
</evidence>
<feature type="transmembrane region" description="Helical" evidence="6">
    <location>
        <begin position="184"/>
        <end position="203"/>
    </location>
</feature>
<comment type="similarity">
    <text evidence="6">Belongs to the ABC-2 integral membrane protein family.</text>
</comment>
<feature type="domain" description="ABC transmembrane type-2" evidence="7">
    <location>
        <begin position="40"/>
        <end position="274"/>
    </location>
</feature>
<comment type="caution">
    <text evidence="8">The sequence shown here is derived from an EMBL/GenBank/DDBJ whole genome shotgun (WGS) entry which is preliminary data.</text>
</comment>
<dbReference type="Proteomes" id="UP001519311">
    <property type="component" value="Unassembled WGS sequence"/>
</dbReference>
<feature type="transmembrane region" description="Helical" evidence="6">
    <location>
        <begin position="117"/>
        <end position="145"/>
    </location>
</feature>
<keyword evidence="4 6" id="KW-0472">Membrane</keyword>
<dbReference type="PANTHER" id="PTHR43229">
    <property type="entry name" value="NODULATION PROTEIN J"/>
    <property type="match status" value="1"/>
</dbReference>
<sequence>MSTTTLVPEHNPEPAAGGTLLADGLAMTGRHLQKIRAAPGVLILTQTMPITMLLFFGYVFGSALAVPGQEYRAFLVPGLLAATAANGLMTGMFMAAQDCDRGVMDRFRTLPMSRAAVPLGATASELLTTAVGLVPLTLVGLAAGWRIEGGAAAALGAFGLLLLFRFATSWAGYWLGLLIRNEEAAGQVGSATFVLPLLSSAYIPTDGMPGWLRAVAEWNPISALAAATRDLFGNAAPVADAAWPSAHPVAGTLAWAAVLLAVFVPLTVRRYAGGGRG</sequence>
<comment type="subcellular location">
    <subcellularLocation>
        <location evidence="6">Cell membrane</location>
        <topology evidence="6">Multi-pass membrane protein</topology>
    </subcellularLocation>
    <subcellularLocation>
        <location evidence="1">Membrane</location>
        <topology evidence="1">Multi-pass membrane protein</topology>
    </subcellularLocation>
</comment>
<reference evidence="8 9" key="1">
    <citation type="submission" date="2021-03" db="EMBL/GenBank/DDBJ databases">
        <title>Sequencing the genomes of 1000 actinobacteria strains.</title>
        <authorList>
            <person name="Klenk H.-P."/>
        </authorList>
    </citation>
    <scope>NUCLEOTIDE SEQUENCE [LARGE SCALE GENOMIC DNA]</scope>
    <source>
        <strain evidence="8 9">DSM 40843</strain>
    </source>
</reference>
<evidence type="ECO:0000256" key="4">
    <source>
        <dbReference type="ARBA" id="ARBA00023136"/>
    </source>
</evidence>
<dbReference type="EMBL" id="JAGINS010000001">
    <property type="protein sequence ID" value="MBP2362251.1"/>
    <property type="molecule type" value="Genomic_DNA"/>
</dbReference>
<keyword evidence="5" id="KW-0046">Antibiotic resistance</keyword>
<dbReference type="InterPro" id="IPR051784">
    <property type="entry name" value="Nod_factor_ABC_transporter"/>
</dbReference>
<evidence type="ECO:0000256" key="5">
    <source>
        <dbReference type="ARBA" id="ARBA00023251"/>
    </source>
</evidence>
<proteinExistence type="inferred from homology"/>
<keyword evidence="3 6" id="KW-1133">Transmembrane helix</keyword>
<feature type="transmembrane region" description="Helical" evidence="6">
    <location>
        <begin position="249"/>
        <end position="268"/>
    </location>
</feature>
<feature type="transmembrane region" description="Helical" evidence="6">
    <location>
        <begin position="73"/>
        <end position="96"/>
    </location>
</feature>
<dbReference type="PANTHER" id="PTHR43229:SF2">
    <property type="entry name" value="NODULATION PROTEIN J"/>
    <property type="match status" value="1"/>
</dbReference>
<keyword evidence="6" id="KW-1003">Cell membrane</keyword>
<dbReference type="RefSeq" id="WP_056786293.1">
    <property type="nucleotide sequence ID" value="NZ_BMWJ01000006.1"/>
</dbReference>
<accession>A0ABS4VEA8</accession>
<dbReference type="InterPro" id="IPR047817">
    <property type="entry name" value="ABC2_TM_bact-type"/>
</dbReference>
<organism evidence="8 9">
    <name type="scientific">Streptomyces clavifer</name>
    <dbReference type="NCBI Taxonomy" id="68188"/>
    <lineage>
        <taxon>Bacteria</taxon>
        <taxon>Bacillati</taxon>
        <taxon>Actinomycetota</taxon>
        <taxon>Actinomycetes</taxon>
        <taxon>Kitasatosporales</taxon>
        <taxon>Streptomycetaceae</taxon>
        <taxon>Streptomyces</taxon>
    </lineage>
</organism>